<feature type="transmembrane region" description="Helical" evidence="9">
    <location>
        <begin position="192"/>
        <end position="211"/>
    </location>
</feature>
<dbReference type="Gene3D" id="1.20.1250.20">
    <property type="entry name" value="MFS general substrate transporter like domains"/>
    <property type="match status" value="1"/>
</dbReference>
<evidence type="ECO:0000256" key="3">
    <source>
        <dbReference type="ARBA" id="ARBA00022448"/>
    </source>
</evidence>
<evidence type="ECO:0000256" key="6">
    <source>
        <dbReference type="ARBA" id="ARBA00022847"/>
    </source>
</evidence>
<evidence type="ECO:0000256" key="4">
    <source>
        <dbReference type="ARBA" id="ARBA00022475"/>
    </source>
</evidence>
<dbReference type="PANTHER" id="PTHR43528">
    <property type="entry name" value="ALPHA-KETOGLUTARATE PERMEASE"/>
    <property type="match status" value="1"/>
</dbReference>
<dbReference type="InterPro" id="IPR036259">
    <property type="entry name" value="MFS_trans_sf"/>
</dbReference>
<feature type="transmembrane region" description="Helical" evidence="9">
    <location>
        <begin position="157"/>
        <end position="180"/>
    </location>
</feature>
<dbReference type="InterPro" id="IPR020846">
    <property type="entry name" value="MFS_dom"/>
</dbReference>
<dbReference type="AlphaFoldDB" id="A0A076F415"/>
<evidence type="ECO:0000256" key="1">
    <source>
        <dbReference type="ARBA" id="ARBA00004651"/>
    </source>
</evidence>
<evidence type="ECO:0000313" key="12">
    <source>
        <dbReference type="Proteomes" id="UP000028488"/>
    </source>
</evidence>
<feature type="transmembrane region" description="Helical" evidence="9">
    <location>
        <begin position="21"/>
        <end position="46"/>
    </location>
</feature>
<proteinExistence type="inferred from homology"/>
<organism evidence="11 12">
    <name type="scientific">Rhodococcus opacus</name>
    <name type="common">Nocardia opaca</name>
    <dbReference type="NCBI Taxonomy" id="37919"/>
    <lineage>
        <taxon>Bacteria</taxon>
        <taxon>Bacillati</taxon>
        <taxon>Actinomycetota</taxon>
        <taxon>Actinomycetes</taxon>
        <taxon>Mycobacteriales</taxon>
        <taxon>Nocardiaceae</taxon>
        <taxon>Rhodococcus</taxon>
    </lineage>
</organism>
<name>A0A076F415_RHOOP</name>
<protein>
    <submittedName>
        <fullName evidence="11">MFS transporter</fullName>
    </submittedName>
</protein>
<keyword evidence="11" id="KW-0614">Plasmid</keyword>
<dbReference type="InterPro" id="IPR011701">
    <property type="entry name" value="MFS"/>
</dbReference>
<feature type="transmembrane region" description="Helical" evidence="9">
    <location>
        <begin position="373"/>
        <end position="392"/>
    </location>
</feature>
<evidence type="ECO:0000256" key="5">
    <source>
        <dbReference type="ARBA" id="ARBA00022692"/>
    </source>
</evidence>
<dbReference type="GO" id="GO:0005886">
    <property type="term" value="C:plasma membrane"/>
    <property type="evidence" value="ECO:0007669"/>
    <property type="project" value="UniProtKB-SubCell"/>
</dbReference>
<dbReference type="EMBL" id="CP008948">
    <property type="protein sequence ID" value="AII10534.1"/>
    <property type="molecule type" value="Genomic_DNA"/>
</dbReference>
<keyword evidence="3" id="KW-0813">Transport</keyword>
<evidence type="ECO:0000256" key="9">
    <source>
        <dbReference type="SAM" id="Phobius"/>
    </source>
</evidence>
<keyword evidence="7 9" id="KW-1133">Transmembrane helix</keyword>
<feature type="transmembrane region" description="Helical" evidence="9">
    <location>
        <begin position="339"/>
        <end position="361"/>
    </location>
</feature>
<dbReference type="Proteomes" id="UP000028488">
    <property type="component" value="Plasmid pPDG1"/>
</dbReference>
<geneLocation type="plasmid" evidence="11 12">
    <name>pPDG1</name>
</geneLocation>
<dbReference type="PANTHER" id="PTHR43528:SF1">
    <property type="entry name" value="ALPHA-KETOGLUTARATE PERMEASE"/>
    <property type="match status" value="1"/>
</dbReference>
<dbReference type="InterPro" id="IPR051084">
    <property type="entry name" value="H+-coupled_symporters"/>
</dbReference>
<feature type="transmembrane region" description="Helical" evidence="9">
    <location>
        <begin position="92"/>
        <end position="110"/>
    </location>
</feature>
<dbReference type="RefSeq" id="WP_200887864.1">
    <property type="nucleotide sequence ID" value="NZ_CP008948.1"/>
</dbReference>
<reference evidence="11 12" key="1">
    <citation type="submission" date="2014-07" db="EMBL/GenBank/DDBJ databases">
        <title>Genome Sequence of Rhodococcus opacus Strain R7, a Biodegrader of Mono- and Polycyclic Aromatic Hydrocarbons.</title>
        <authorList>
            <person name="Di Gennaro P."/>
            <person name="Zampolli J."/>
            <person name="Presti I."/>
            <person name="Cappelletti M."/>
            <person name="D'Ursi P."/>
            <person name="Orro A."/>
            <person name="Mezzelani A."/>
            <person name="Milanesi L."/>
        </authorList>
    </citation>
    <scope>NUCLEOTIDE SEQUENCE [LARGE SCALE GENOMIC DNA]</scope>
    <source>
        <strain evidence="11 12">R7</strain>
        <plasmid evidence="11">pPDG1</plasmid>
    </source>
</reference>
<dbReference type="GO" id="GO:0015293">
    <property type="term" value="F:symporter activity"/>
    <property type="evidence" value="ECO:0007669"/>
    <property type="project" value="UniProtKB-KW"/>
</dbReference>
<dbReference type="PROSITE" id="PS00216">
    <property type="entry name" value="SUGAR_TRANSPORT_1"/>
    <property type="match status" value="1"/>
</dbReference>
<comment type="subcellular location">
    <subcellularLocation>
        <location evidence="1">Cell membrane</location>
        <topology evidence="1">Multi-pass membrane protein</topology>
    </subcellularLocation>
</comment>
<feature type="transmembrane region" description="Helical" evidence="9">
    <location>
        <begin position="404"/>
        <end position="423"/>
    </location>
</feature>
<evidence type="ECO:0000256" key="8">
    <source>
        <dbReference type="ARBA" id="ARBA00023136"/>
    </source>
</evidence>
<feature type="transmembrane region" description="Helical" evidence="9">
    <location>
        <begin position="246"/>
        <end position="264"/>
    </location>
</feature>
<accession>A0A076F415</accession>
<comment type="similarity">
    <text evidence="2">Belongs to the major facilitator superfamily. Metabolite:H+ Symporter (MHS) family (TC 2.A.1.6) family.</text>
</comment>
<feature type="transmembrane region" description="Helical" evidence="9">
    <location>
        <begin position="313"/>
        <end position="333"/>
    </location>
</feature>
<dbReference type="SUPFAM" id="SSF103473">
    <property type="entry name" value="MFS general substrate transporter"/>
    <property type="match status" value="1"/>
</dbReference>
<keyword evidence="5 9" id="KW-0812">Transmembrane</keyword>
<evidence type="ECO:0000256" key="7">
    <source>
        <dbReference type="ARBA" id="ARBA00022989"/>
    </source>
</evidence>
<keyword evidence="8 9" id="KW-0472">Membrane</keyword>
<feature type="transmembrane region" description="Helical" evidence="9">
    <location>
        <begin position="116"/>
        <end position="136"/>
    </location>
</feature>
<evidence type="ECO:0000259" key="10">
    <source>
        <dbReference type="PROSITE" id="PS50850"/>
    </source>
</evidence>
<feature type="transmembrane region" description="Helical" evidence="9">
    <location>
        <begin position="58"/>
        <end position="80"/>
    </location>
</feature>
<dbReference type="PROSITE" id="PS50850">
    <property type="entry name" value="MFS"/>
    <property type="match status" value="1"/>
</dbReference>
<sequence>MVSTTQSEDKQISSRAQRRSLVAAGVGNALEWFDWNLYAIFSVYLAHNAFQSDNPTSALLSTLAIFAVGFVARPVGGFVFGRLSDKIGRKNVMVATMCLLAGSSVAMAALPTYAAVGIGASAFLLIVRLVQGLVHGGEAGVSYTYAAEIAPAARRGLWSSMPFVASTIGLMAATSSAAVLTGIFDADQMDSYGWRIGFAFGGLLGLFALWIRRTAIETEVFLEEAETVEESDTPATKMSGREILGIALRIIMISVGTNISFYAWVSFAPTNAISQHDMHPTSAFVVSLLSQGLIVLLLPFMGALSDKVGRKPFVFAQGALMIALAFPIAGMVSSAPWTLFVALMLGQLVWACAGAIYPAIVAEQAPTRIRATIVGLVVSLSVAIFGGTAPYLNTWLTSTGKSSLFSVYIMVLGAVVVGGSILIKETKGIDLRDLDQPANN</sequence>
<dbReference type="Pfam" id="PF07690">
    <property type="entry name" value="MFS_1"/>
    <property type="match status" value="1"/>
</dbReference>
<evidence type="ECO:0000313" key="11">
    <source>
        <dbReference type="EMBL" id="AII10534.1"/>
    </source>
</evidence>
<keyword evidence="4" id="KW-1003">Cell membrane</keyword>
<evidence type="ECO:0000256" key="2">
    <source>
        <dbReference type="ARBA" id="ARBA00008240"/>
    </source>
</evidence>
<feature type="transmembrane region" description="Helical" evidence="9">
    <location>
        <begin position="284"/>
        <end position="301"/>
    </location>
</feature>
<dbReference type="InterPro" id="IPR005829">
    <property type="entry name" value="Sugar_transporter_CS"/>
</dbReference>
<feature type="domain" description="Major facilitator superfamily (MFS) profile" evidence="10">
    <location>
        <begin position="20"/>
        <end position="427"/>
    </location>
</feature>
<keyword evidence="6" id="KW-0769">Symport</keyword>
<gene>
    <name evidence="11" type="ORF">EP51_40455</name>
</gene>